<comment type="caution">
    <text evidence="7">The sequence shown here is derived from an EMBL/GenBank/DDBJ whole genome shotgun (WGS) entry which is preliminary data.</text>
</comment>
<feature type="domain" description="FAD/NAD(P)-binding" evidence="5">
    <location>
        <begin position="3"/>
        <end position="295"/>
    </location>
</feature>
<reference evidence="7 8" key="1">
    <citation type="submission" date="2019-10" db="EMBL/GenBank/DDBJ databases">
        <title>Whole genome shotgun sequence of Acrocarpospora pleiomorpha NBRC 16267.</title>
        <authorList>
            <person name="Ichikawa N."/>
            <person name="Kimura A."/>
            <person name="Kitahashi Y."/>
            <person name="Komaki H."/>
            <person name="Oguchi A."/>
        </authorList>
    </citation>
    <scope>NUCLEOTIDE SEQUENCE [LARGE SCALE GENOMIC DNA]</scope>
    <source>
        <strain evidence="7 8">NBRC 16267</strain>
    </source>
</reference>
<dbReference type="Proteomes" id="UP000377595">
    <property type="component" value="Unassembled WGS sequence"/>
</dbReference>
<evidence type="ECO:0000259" key="5">
    <source>
        <dbReference type="Pfam" id="PF07992"/>
    </source>
</evidence>
<dbReference type="Gene3D" id="3.30.390.30">
    <property type="match status" value="1"/>
</dbReference>
<dbReference type="SUPFAM" id="SSF55424">
    <property type="entry name" value="FAD/NAD-linked reductases, dimerisation (C-terminal) domain"/>
    <property type="match status" value="1"/>
</dbReference>
<evidence type="ECO:0000313" key="8">
    <source>
        <dbReference type="Proteomes" id="UP000377595"/>
    </source>
</evidence>
<organism evidence="7 8">
    <name type="scientific">Acrocarpospora pleiomorpha</name>
    <dbReference type="NCBI Taxonomy" id="90975"/>
    <lineage>
        <taxon>Bacteria</taxon>
        <taxon>Bacillati</taxon>
        <taxon>Actinomycetota</taxon>
        <taxon>Actinomycetes</taxon>
        <taxon>Streptosporangiales</taxon>
        <taxon>Streptosporangiaceae</taxon>
        <taxon>Acrocarpospora</taxon>
    </lineage>
</organism>
<proteinExistence type="predicted"/>
<keyword evidence="3" id="KW-0274">FAD</keyword>
<feature type="domain" description="Reductase C-terminal" evidence="6">
    <location>
        <begin position="316"/>
        <end position="384"/>
    </location>
</feature>
<dbReference type="Pfam" id="PF07992">
    <property type="entry name" value="Pyr_redox_2"/>
    <property type="match status" value="1"/>
</dbReference>
<keyword evidence="2" id="KW-0285">Flavoprotein</keyword>
<dbReference type="EMBL" id="BLAF01000014">
    <property type="protein sequence ID" value="GES20005.1"/>
    <property type="molecule type" value="Genomic_DNA"/>
</dbReference>
<dbReference type="GO" id="GO:0005737">
    <property type="term" value="C:cytoplasm"/>
    <property type="evidence" value="ECO:0007669"/>
    <property type="project" value="TreeGrafter"/>
</dbReference>
<dbReference type="InterPro" id="IPR016156">
    <property type="entry name" value="FAD/NAD-linked_Rdtase_dimer_sf"/>
</dbReference>
<keyword evidence="4" id="KW-0560">Oxidoreductase</keyword>
<evidence type="ECO:0000256" key="2">
    <source>
        <dbReference type="ARBA" id="ARBA00022630"/>
    </source>
</evidence>
<dbReference type="PRINTS" id="PR00469">
    <property type="entry name" value="PNDRDTASEII"/>
</dbReference>
<dbReference type="SUPFAM" id="SSF51905">
    <property type="entry name" value="FAD/NAD(P)-binding domain"/>
    <property type="match status" value="1"/>
</dbReference>
<dbReference type="OrthoDB" id="1145at2"/>
<dbReference type="PANTHER" id="PTHR43557">
    <property type="entry name" value="APOPTOSIS-INDUCING FACTOR 1"/>
    <property type="match status" value="1"/>
</dbReference>
<evidence type="ECO:0000256" key="1">
    <source>
        <dbReference type="ARBA" id="ARBA00001974"/>
    </source>
</evidence>
<dbReference type="GO" id="GO:0016651">
    <property type="term" value="F:oxidoreductase activity, acting on NAD(P)H"/>
    <property type="evidence" value="ECO:0007669"/>
    <property type="project" value="TreeGrafter"/>
</dbReference>
<protein>
    <submittedName>
        <fullName evidence="7">Ferredoxin reductase</fullName>
    </submittedName>
</protein>
<sequence>MRSVVIAGGAIAGLSAARELRRAGFQGRIQVVDQDRRGPYRRPEVSKGLLEGRLGVDSVTTPWPADLNVDRMLGVRLTGLDLAARTVQVEGREVPFDGLVIATGCAARRSPYEAMAGVHTLRSAEDAERLRPELAAATKIVIVGAGFIGLEVASVAWKLGKSVTLLEAAEIPLARVLGDDFGEHLAGIHRAHGVDLRTGVTVAGLVAGASGRVSSVELTSGETIAADVVLVAIGSEPATGWLRDSGLDLSMGVVCDETCAVADGVVAAGDVASWINPLYQRRMRVEHWTNAVEQGAYAARRLLGTHDPTGFASVPYFWSDQYGVKLQCVGSTLGHDQYAVLDHSDGRFLVAYGRAGRLVCVAGMNAGAAVMKHRAMVLRAVPLAEVSAVSAV</sequence>
<keyword evidence="8" id="KW-1185">Reference proteome</keyword>
<dbReference type="RefSeq" id="WP_155345065.1">
    <property type="nucleotide sequence ID" value="NZ_BAAAHM010000008.1"/>
</dbReference>
<dbReference type="InterPro" id="IPR050446">
    <property type="entry name" value="FAD-oxidoreductase/Apoptosis"/>
</dbReference>
<dbReference type="Gene3D" id="3.50.50.60">
    <property type="entry name" value="FAD/NAD(P)-binding domain"/>
    <property type="match status" value="2"/>
</dbReference>
<dbReference type="PRINTS" id="PR00368">
    <property type="entry name" value="FADPNR"/>
</dbReference>
<gene>
    <name evidence="7" type="ORF">Aple_029010</name>
</gene>
<evidence type="ECO:0000313" key="7">
    <source>
        <dbReference type="EMBL" id="GES20005.1"/>
    </source>
</evidence>
<dbReference type="InterPro" id="IPR023753">
    <property type="entry name" value="FAD/NAD-binding_dom"/>
</dbReference>
<dbReference type="InterPro" id="IPR036188">
    <property type="entry name" value="FAD/NAD-bd_sf"/>
</dbReference>
<evidence type="ECO:0000256" key="3">
    <source>
        <dbReference type="ARBA" id="ARBA00022827"/>
    </source>
</evidence>
<dbReference type="InterPro" id="IPR028202">
    <property type="entry name" value="Reductase_C"/>
</dbReference>
<accession>A0A5M3XEG7</accession>
<evidence type="ECO:0000256" key="4">
    <source>
        <dbReference type="ARBA" id="ARBA00023002"/>
    </source>
</evidence>
<dbReference type="Pfam" id="PF14759">
    <property type="entry name" value="Reductase_C"/>
    <property type="match status" value="1"/>
</dbReference>
<comment type="cofactor">
    <cofactor evidence="1">
        <name>FAD</name>
        <dbReference type="ChEBI" id="CHEBI:57692"/>
    </cofactor>
</comment>
<dbReference type="PANTHER" id="PTHR43557:SF2">
    <property type="entry name" value="RIESKE DOMAIN-CONTAINING PROTEIN-RELATED"/>
    <property type="match status" value="1"/>
</dbReference>
<evidence type="ECO:0000259" key="6">
    <source>
        <dbReference type="Pfam" id="PF14759"/>
    </source>
</evidence>
<name>A0A5M3XEG7_9ACTN</name>
<dbReference type="AlphaFoldDB" id="A0A5M3XEG7"/>